<evidence type="ECO:0000313" key="2">
    <source>
        <dbReference type="EMBL" id="KAL0639502.1"/>
    </source>
</evidence>
<feature type="domain" description="T6SS Phospholipase effector Tle1-like catalytic" evidence="1">
    <location>
        <begin position="184"/>
        <end position="258"/>
    </location>
</feature>
<evidence type="ECO:0000259" key="1">
    <source>
        <dbReference type="Pfam" id="PF09994"/>
    </source>
</evidence>
<accession>A0ABR3GUA4</accession>
<reference evidence="2 3" key="1">
    <citation type="submission" date="2024-02" db="EMBL/GenBank/DDBJ databases">
        <title>Discinaceae phylogenomics.</title>
        <authorList>
            <person name="Dirks A.C."/>
            <person name="James T.Y."/>
        </authorList>
    </citation>
    <scope>NUCLEOTIDE SEQUENCE [LARGE SCALE GENOMIC DNA]</scope>
    <source>
        <strain evidence="2 3">ACD0624</strain>
    </source>
</reference>
<dbReference type="PANTHER" id="PTHR33840:SF1">
    <property type="entry name" value="TLE1 PHOSPHOLIPASE DOMAIN-CONTAINING PROTEIN"/>
    <property type="match status" value="1"/>
</dbReference>
<dbReference type="SUPFAM" id="SSF53474">
    <property type="entry name" value="alpha/beta-Hydrolases"/>
    <property type="match status" value="1"/>
</dbReference>
<comment type="caution">
    <text evidence="2">The sequence shown here is derived from an EMBL/GenBank/DDBJ whole genome shotgun (WGS) entry which is preliminary data.</text>
</comment>
<proteinExistence type="predicted"/>
<name>A0ABR3GUA4_9PEZI</name>
<sequence length="409" mass="46344">MSFPTSAYSTFEGHPLKYENLQTLLEKQNCNVRKAPKSGQKSRKFKRIVICCDGTWQKSDGPDKAPPSNVTRMARSIKSYAKRDKIQQIVYYQRGVGTSGKIDKILGGGTGVGLDDNIRVAYGFIAHNYHKRDEIFLIGFSRGAYTVRSVCGLISTIGVLTKKGMNDFADIWKTYTSKEGFTPEIGFHDVELSDTIENAFHALALDENRGPFTPTLWKRQSGSKTNLKQVWFPGVHSNIGGGYEDQEIADITLGWMIQNLSPFLEFSKSNLIELLQNVVYDEVGRANPHLQWAGGKIEDSSNTILMWLMSGVHRTPGGYLHHQDIKKGIRTEESMHRSVSIRYAMDPSWRPKGLEGWTYDEEQGLWENKAENKELLEDHLGEVEKQLAGQWVLENMCGEEWSGKWLGRW</sequence>
<dbReference type="Pfam" id="PF09994">
    <property type="entry name" value="T6SS_Tle1-like_cat"/>
    <property type="match status" value="2"/>
</dbReference>
<dbReference type="EMBL" id="JBBBZM010000010">
    <property type="protein sequence ID" value="KAL0639502.1"/>
    <property type="molecule type" value="Genomic_DNA"/>
</dbReference>
<protein>
    <recommendedName>
        <fullName evidence="1">T6SS Phospholipase effector Tle1-like catalytic domain-containing protein</fullName>
    </recommendedName>
</protein>
<organism evidence="2 3">
    <name type="scientific">Discina gigas</name>
    <dbReference type="NCBI Taxonomy" id="1032678"/>
    <lineage>
        <taxon>Eukaryota</taxon>
        <taxon>Fungi</taxon>
        <taxon>Dikarya</taxon>
        <taxon>Ascomycota</taxon>
        <taxon>Pezizomycotina</taxon>
        <taxon>Pezizomycetes</taxon>
        <taxon>Pezizales</taxon>
        <taxon>Discinaceae</taxon>
        <taxon>Discina</taxon>
    </lineage>
</organism>
<dbReference type="Proteomes" id="UP001447188">
    <property type="component" value="Unassembled WGS sequence"/>
</dbReference>
<keyword evidence="3" id="KW-1185">Reference proteome</keyword>
<dbReference type="InterPro" id="IPR029058">
    <property type="entry name" value="AB_hydrolase_fold"/>
</dbReference>
<gene>
    <name evidence="2" type="ORF">Q9L58_001328</name>
</gene>
<evidence type="ECO:0000313" key="3">
    <source>
        <dbReference type="Proteomes" id="UP001447188"/>
    </source>
</evidence>
<feature type="domain" description="T6SS Phospholipase effector Tle1-like catalytic" evidence="1">
    <location>
        <begin position="46"/>
        <end position="179"/>
    </location>
</feature>
<dbReference type="PANTHER" id="PTHR33840">
    <property type="match status" value="1"/>
</dbReference>
<dbReference type="InterPro" id="IPR018712">
    <property type="entry name" value="Tle1-like_cat"/>
</dbReference>